<keyword evidence="3" id="KW-0808">Transferase</keyword>
<keyword evidence="1" id="KW-1133">Transmembrane helix</keyword>
<evidence type="ECO:0000256" key="1">
    <source>
        <dbReference type="SAM" id="Phobius"/>
    </source>
</evidence>
<proteinExistence type="predicted"/>
<dbReference type="Proteomes" id="UP000198683">
    <property type="component" value="Unassembled WGS sequence"/>
</dbReference>
<name>A0A1G9HJ32_9ACTN</name>
<dbReference type="RefSeq" id="WP_143022164.1">
    <property type="nucleotide sequence ID" value="NZ_FNFB01000016.1"/>
</dbReference>
<evidence type="ECO:0000259" key="2">
    <source>
        <dbReference type="Pfam" id="PF07730"/>
    </source>
</evidence>
<dbReference type="AlphaFoldDB" id="A0A1G9HJ32"/>
<keyword evidence="4" id="KW-1185">Reference proteome</keyword>
<keyword evidence="1" id="KW-0472">Membrane</keyword>
<evidence type="ECO:0000313" key="3">
    <source>
        <dbReference type="EMBL" id="SDL13010.1"/>
    </source>
</evidence>
<feature type="transmembrane region" description="Helical" evidence="1">
    <location>
        <begin position="46"/>
        <end position="65"/>
    </location>
</feature>
<feature type="transmembrane region" description="Helical" evidence="1">
    <location>
        <begin position="101"/>
        <end position="126"/>
    </location>
</feature>
<keyword evidence="1" id="KW-0812">Transmembrane</keyword>
<dbReference type="Gene3D" id="1.20.5.1930">
    <property type="match status" value="1"/>
</dbReference>
<feature type="transmembrane region" description="Helical" evidence="1">
    <location>
        <begin position="77"/>
        <end position="95"/>
    </location>
</feature>
<gene>
    <name evidence="3" type="ORF">SAMN05421874_11669</name>
</gene>
<protein>
    <submittedName>
        <fullName evidence="3">Histidine kinase</fullName>
    </submittedName>
</protein>
<dbReference type="EMBL" id="FNFB01000016">
    <property type="protein sequence ID" value="SDL13010.1"/>
    <property type="molecule type" value="Genomic_DNA"/>
</dbReference>
<sequence>MRRVADEYVSRVAMPWELRVSRAAIALLALAFFARSLLHLASTGPVLLRVAGVLLGVLVLALYVLVVVTGPAPRGRLPALAVMVLLAYVPLAFLGEWWTAVIYLAAMTLTLLPLPYSVLAFTLVVAGEVPTALLFGDSLAEAVYSALRVAMPAVLLHSLSRFAGAAKAMYETRAQLVVAEVGRERERIAAELHTVLGERLTELRRQGERALQHVDGDDARLREELAGMLTLARDAQREMREFAYREQQLHMGKEPFQK</sequence>
<dbReference type="GO" id="GO:0046983">
    <property type="term" value="F:protein dimerization activity"/>
    <property type="evidence" value="ECO:0007669"/>
    <property type="project" value="InterPro"/>
</dbReference>
<dbReference type="InterPro" id="IPR011712">
    <property type="entry name" value="Sig_transdc_His_kin_sub3_dim/P"/>
</dbReference>
<feature type="transmembrane region" description="Helical" evidence="1">
    <location>
        <begin position="20"/>
        <end position="40"/>
    </location>
</feature>
<dbReference type="STRING" id="683260.SAMN05421874_11669"/>
<dbReference type="Pfam" id="PF07730">
    <property type="entry name" value="HisKA_3"/>
    <property type="match status" value="1"/>
</dbReference>
<feature type="domain" description="Signal transduction histidine kinase subgroup 3 dimerisation and phosphoacceptor" evidence="2">
    <location>
        <begin position="184"/>
        <end position="243"/>
    </location>
</feature>
<organism evidence="3 4">
    <name type="scientific">Nonomuraea maritima</name>
    <dbReference type="NCBI Taxonomy" id="683260"/>
    <lineage>
        <taxon>Bacteria</taxon>
        <taxon>Bacillati</taxon>
        <taxon>Actinomycetota</taxon>
        <taxon>Actinomycetes</taxon>
        <taxon>Streptosporangiales</taxon>
        <taxon>Streptosporangiaceae</taxon>
        <taxon>Nonomuraea</taxon>
    </lineage>
</organism>
<dbReference type="GO" id="GO:0000155">
    <property type="term" value="F:phosphorelay sensor kinase activity"/>
    <property type="evidence" value="ECO:0007669"/>
    <property type="project" value="InterPro"/>
</dbReference>
<keyword evidence="3" id="KW-0418">Kinase</keyword>
<accession>A0A1G9HJ32</accession>
<dbReference type="OrthoDB" id="3521343at2"/>
<reference evidence="3 4" key="1">
    <citation type="submission" date="2016-10" db="EMBL/GenBank/DDBJ databases">
        <authorList>
            <person name="de Groot N.N."/>
        </authorList>
    </citation>
    <scope>NUCLEOTIDE SEQUENCE [LARGE SCALE GENOMIC DNA]</scope>
    <source>
        <strain evidence="3 4">CGMCC 4.5681</strain>
    </source>
</reference>
<evidence type="ECO:0000313" key="4">
    <source>
        <dbReference type="Proteomes" id="UP000198683"/>
    </source>
</evidence>
<dbReference type="GO" id="GO:0016020">
    <property type="term" value="C:membrane"/>
    <property type="evidence" value="ECO:0007669"/>
    <property type="project" value="InterPro"/>
</dbReference>